<dbReference type="EMBL" id="MCRM02000014">
    <property type="protein sequence ID" value="PNV74449.1"/>
    <property type="molecule type" value="Genomic_DNA"/>
</dbReference>
<accession>A0ABX4YH01</accession>
<evidence type="ECO:0000313" key="1">
    <source>
        <dbReference type="EMBL" id="PNV74449.1"/>
    </source>
</evidence>
<comment type="caution">
    <text evidence="1">The sequence shown here is derived from an EMBL/GenBank/DDBJ whole genome shotgun (WGS) entry which is preliminary data.</text>
</comment>
<evidence type="ECO:0008006" key="3">
    <source>
        <dbReference type="Google" id="ProtNLM"/>
    </source>
</evidence>
<name>A0ABX4YH01_9LEPT</name>
<reference evidence="1" key="1">
    <citation type="submission" date="2018-01" db="EMBL/GenBank/DDBJ databases">
        <title>Genomic characterization of Leptospira inadai serogroup Lyme isolated from captured rat in Brazil and comparative analysis with human reference strain.</title>
        <authorList>
            <person name="Moreno L.Z."/>
            <person name="Loureiro A.P."/>
            <person name="Miraglia F."/>
            <person name="Kremer F.S."/>
            <person name="Eslabao M.R."/>
            <person name="Dellagostin O.A."/>
            <person name="Lilenbaum W."/>
            <person name="Moreno A.M."/>
        </authorList>
    </citation>
    <scope>NUCLEOTIDE SEQUENCE [LARGE SCALE GENOMIC DNA]</scope>
    <source>
        <strain evidence="1">M34/99</strain>
    </source>
</reference>
<gene>
    <name evidence="1" type="ORF">BES34_013915</name>
</gene>
<sequence length="273" mass="32162">MRHFRSWNLPDKEKSLLLIIMIPLFCVLGESDPHDRFPEKRLEMLIPESTNEGPWSENPLEFHDLDFLGNFSEDNSKSLIKKAGEELGKALDTFRKTSSAIDRRRKDEEAKSPDSERYDWQRKTRLENFDRVLNRELARARLDTISLLAMASQNLDKVKNPNIKRTSSFLEIQADVYRELIKHQYAMKNFVQSAGFLEKYIDLDPKFNEEPEPHQLLAHCYERLYLAAKKGKDEDNAQSYLSLRRKHGIRYAELKYGQNSYEFKKVMELLARD</sequence>
<dbReference type="Proteomes" id="UP000094669">
    <property type="component" value="Unassembled WGS sequence"/>
</dbReference>
<dbReference type="NCBIfam" id="NF047449">
    <property type="entry name" value="Lepto_FcpA_rel"/>
    <property type="match status" value="1"/>
</dbReference>
<protein>
    <recommendedName>
        <fullName evidence="3">Tetratricopeptide repeat protein</fullName>
    </recommendedName>
</protein>
<organism evidence="1 2">
    <name type="scientific">Leptospira inadai serovar Lyme</name>
    <dbReference type="NCBI Taxonomy" id="293084"/>
    <lineage>
        <taxon>Bacteria</taxon>
        <taxon>Pseudomonadati</taxon>
        <taxon>Spirochaetota</taxon>
        <taxon>Spirochaetia</taxon>
        <taxon>Leptospirales</taxon>
        <taxon>Leptospiraceae</taxon>
        <taxon>Leptospira</taxon>
    </lineage>
</organism>
<dbReference type="RefSeq" id="WP_010412995.1">
    <property type="nucleotide sequence ID" value="NZ_MCRM02000014.1"/>
</dbReference>
<proteinExistence type="predicted"/>
<keyword evidence="2" id="KW-1185">Reference proteome</keyword>
<evidence type="ECO:0000313" key="2">
    <source>
        <dbReference type="Proteomes" id="UP000094669"/>
    </source>
</evidence>